<feature type="transmembrane region" description="Helical" evidence="1">
    <location>
        <begin position="43"/>
        <end position="63"/>
    </location>
</feature>
<dbReference type="RefSeq" id="WP_032976849.1">
    <property type="nucleotide sequence ID" value="NZ_CP079106.1"/>
</dbReference>
<feature type="transmembrane region" description="Helical" evidence="1">
    <location>
        <begin position="6"/>
        <end position="31"/>
    </location>
</feature>
<reference evidence="3" key="1">
    <citation type="submission" date="2016-10" db="EMBL/GenBank/DDBJ databases">
        <authorList>
            <person name="Varghese N."/>
        </authorList>
    </citation>
    <scope>NUCLEOTIDE SEQUENCE [LARGE SCALE GENOMIC DNA]</scope>
    <source>
        <strain evidence="3">92MFCol6.1</strain>
    </source>
</reference>
<keyword evidence="1" id="KW-0472">Membrane</keyword>
<keyword evidence="1" id="KW-0812">Transmembrane</keyword>
<dbReference type="EMBL" id="FWEU01000003">
    <property type="protein sequence ID" value="SLM24590.1"/>
    <property type="molecule type" value="Genomic_DNA"/>
</dbReference>
<dbReference type="AlphaFoldDB" id="A0A1W1GZ14"/>
<accession>A0A1W1GZ14</accession>
<evidence type="ECO:0000313" key="3">
    <source>
        <dbReference type="Proteomes" id="UP000191133"/>
    </source>
</evidence>
<keyword evidence="1" id="KW-1133">Transmembrane helix</keyword>
<protein>
    <recommendedName>
        <fullName evidence="4">Transmembrane protein</fullName>
    </recommendedName>
</protein>
<proteinExistence type="predicted"/>
<name>A0A1W1GZ14_9GAMM</name>
<evidence type="ECO:0000313" key="2">
    <source>
        <dbReference type="EMBL" id="SLM24590.1"/>
    </source>
</evidence>
<sequence>MDTQALMVSLLTMVGVRLPVLIALCVGLVWVMGAPRDPARTGALTGLLLLLASSMGSLLANLVPMWMVSNGDFGAISQLSTVLGVVHFGLAMLDAVGTVLLVWALVRLLRQRTATP</sequence>
<organism evidence="2 3">
    <name type="scientific">Stenotrophomonas indicatrix</name>
    <dbReference type="NCBI Taxonomy" id="2045451"/>
    <lineage>
        <taxon>Bacteria</taxon>
        <taxon>Pseudomonadati</taxon>
        <taxon>Pseudomonadota</taxon>
        <taxon>Gammaproteobacteria</taxon>
        <taxon>Lysobacterales</taxon>
        <taxon>Lysobacteraceae</taxon>
        <taxon>Stenotrophomonas</taxon>
    </lineage>
</organism>
<gene>
    <name evidence="2" type="ORF">SAMN04488690_2313</name>
</gene>
<dbReference type="Proteomes" id="UP000191133">
    <property type="component" value="Unassembled WGS sequence"/>
</dbReference>
<feature type="transmembrane region" description="Helical" evidence="1">
    <location>
        <begin position="83"/>
        <end position="106"/>
    </location>
</feature>
<evidence type="ECO:0008006" key="4">
    <source>
        <dbReference type="Google" id="ProtNLM"/>
    </source>
</evidence>
<evidence type="ECO:0000256" key="1">
    <source>
        <dbReference type="SAM" id="Phobius"/>
    </source>
</evidence>